<name>A0A161IK63_9MICO</name>
<dbReference type="PATRIC" id="fig|1300344.3.peg.3037"/>
<evidence type="ECO:0000313" key="3">
    <source>
        <dbReference type="Proteomes" id="UP000076794"/>
    </source>
</evidence>
<evidence type="ECO:0008006" key="4">
    <source>
        <dbReference type="Google" id="ProtNLM"/>
    </source>
</evidence>
<dbReference type="Proteomes" id="UP000076794">
    <property type="component" value="Chromosome"/>
</dbReference>
<feature type="signal peptide" evidence="1">
    <location>
        <begin position="1"/>
        <end position="23"/>
    </location>
</feature>
<proteinExistence type="predicted"/>
<feature type="chain" id="PRO_5039604142" description="Lipoprotein" evidence="1">
    <location>
        <begin position="24"/>
        <end position="213"/>
    </location>
</feature>
<dbReference type="STRING" id="1300344.I598_3018"/>
<dbReference type="KEGG" id="ido:I598_3018"/>
<evidence type="ECO:0000256" key="1">
    <source>
        <dbReference type="SAM" id="SignalP"/>
    </source>
</evidence>
<dbReference type="EMBL" id="CP014209">
    <property type="protein sequence ID" value="ANC32534.1"/>
    <property type="molecule type" value="Genomic_DNA"/>
</dbReference>
<dbReference type="AlphaFoldDB" id="A0A161IK63"/>
<keyword evidence="3" id="KW-1185">Reference proteome</keyword>
<reference evidence="2 3" key="1">
    <citation type="submission" date="2016-01" db="EMBL/GenBank/DDBJ databases">
        <title>Complete genome sequence of a soil Actinobacterium, Isoptericola dokdonensis DS-3.</title>
        <authorList>
            <person name="Kwon S.-K."/>
            <person name="Kim J.F."/>
        </authorList>
    </citation>
    <scope>NUCLEOTIDE SEQUENCE [LARGE SCALE GENOMIC DNA]</scope>
    <source>
        <strain evidence="2 3">DS-3</strain>
    </source>
</reference>
<protein>
    <recommendedName>
        <fullName evidence="4">Lipoprotein</fullName>
    </recommendedName>
</protein>
<gene>
    <name evidence="2" type="ORF">I598_3018</name>
</gene>
<evidence type="ECO:0000313" key="2">
    <source>
        <dbReference type="EMBL" id="ANC32534.1"/>
    </source>
</evidence>
<accession>A0A161IK63</accession>
<keyword evidence="1" id="KW-0732">Signal</keyword>
<organism evidence="2 3">
    <name type="scientific">Isoptericola dokdonensis DS-3</name>
    <dbReference type="NCBI Taxonomy" id="1300344"/>
    <lineage>
        <taxon>Bacteria</taxon>
        <taxon>Bacillati</taxon>
        <taxon>Actinomycetota</taxon>
        <taxon>Actinomycetes</taxon>
        <taxon>Micrococcales</taxon>
        <taxon>Promicromonosporaceae</taxon>
        <taxon>Isoptericola</taxon>
    </lineage>
</organism>
<sequence length="213" mass="22757">MGRRSAAAVAVLAMVVLPSGCTAQTERAGAEVPELWRAQIDQVLATDDPDVTVEHRAILEDYAVSDAEYQGLRQELSDCLTDHGIEHTMDPAGGGLETADLPGDAEGSQTMELSTACMDGTTGPVESIYLGMRENPEGLGQGEALRRCLDDADATEYAGVSEDELERLITTAELKPTTAEAQLCTMDPFGSQGVSLDVARQVLDQEQREVVDE</sequence>